<dbReference type="InterPro" id="IPR013087">
    <property type="entry name" value="Znf_C2H2_type"/>
</dbReference>
<feature type="compositionally biased region" description="Polar residues" evidence="1">
    <location>
        <begin position="217"/>
        <end position="242"/>
    </location>
</feature>
<dbReference type="PROSITE" id="PS00028">
    <property type="entry name" value="ZINC_FINGER_C2H2_1"/>
    <property type="match status" value="1"/>
</dbReference>
<evidence type="ECO:0000313" key="4">
    <source>
        <dbReference type="Proteomes" id="UP000000724"/>
    </source>
</evidence>
<proteinExistence type="predicted"/>
<feature type="region of interest" description="Disordered" evidence="1">
    <location>
        <begin position="1"/>
        <end position="32"/>
    </location>
</feature>
<keyword evidence="4" id="KW-1185">Reference proteome</keyword>
<reference evidence="3 4" key="1">
    <citation type="journal article" date="2008" name="Nat. Biotechnol.">
        <title>Genome sequencing and analysis of the filamentous fungus Penicillium chrysogenum.</title>
        <authorList>
            <person name="van den Berg M.A."/>
            <person name="Albang R."/>
            <person name="Albermann K."/>
            <person name="Badger J.H."/>
            <person name="Daran J.-M."/>
            <person name="Driessen A.J.M."/>
            <person name="Garcia-Estrada C."/>
            <person name="Fedorova N.D."/>
            <person name="Harris D.M."/>
            <person name="Heijne W.H.M."/>
            <person name="Joardar V.S."/>
            <person name="Kiel J.A.K.W."/>
            <person name="Kovalchuk A."/>
            <person name="Martin J.F."/>
            <person name="Nierman W.C."/>
            <person name="Nijland J.G."/>
            <person name="Pronk J.T."/>
            <person name="Roubos J.A."/>
            <person name="van der Klei I.J."/>
            <person name="van Peij N.N.M.E."/>
            <person name="Veenhuis M."/>
            <person name="von Doehren H."/>
            <person name="Wagner C."/>
            <person name="Wortman J.R."/>
            <person name="Bovenberg R.A.L."/>
        </authorList>
    </citation>
    <scope>NUCLEOTIDE SEQUENCE [LARGE SCALE GENOMIC DNA]</scope>
    <source>
        <strain evidence="4">ATCC 28089 / DSM 1075 / NRRL 1951 / Wisconsin 54-1255</strain>
    </source>
</reference>
<dbReference type="BioCyc" id="PCHR:PC12G12070-MONOMER"/>
<dbReference type="OMA" id="ERWKESP"/>
<organism evidence="3 4">
    <name type="scientific">Penicillium rubens (strain ATCC 28089 / DSM 1075 / NRRL 1951 / Wisconsin 54-1255)</name>
    <name type="common">Penicillium chrysogenum</name>
    <dbReference type="NCBI Taxonomy" id="500485"/>
    <lineage>
        <taxon>Eukaryota</taxon>
        <taxon>Fungi</taxon>
        <taxon>Dikarya</taxon>
        <taxon>Ascomycota</taxon>
        <taxon>Pezizomycotina</taxon>
        <taxon>Eurotiomycetes</taxon>
        <taxon>Eurotiomycetidae</taxon>
        <taxon>Eurotiales</taxon>
        <taxon>Aspergillaceae</taxon>
        <taxon>Penicillium</taxon>
        <taxon>Penicillium chrysogenum species complex</taxon>
    </lineage>
</organism>
<feature type="domain" description="C2H2-type" evidence="2">
    <location>
        <begin position="400"/>
        <end position="422"/>
    </location>
</feature>
<evidence type="ECO:0000259" key="2">
    <source>
        <dbReference type="PROSITE" id="PS00028"/>
    </source>
</evidence>
<evidence type="ECO:0000313" key="3">
    <source>
        <dbReference type="EMBL" id="CAP80834.1"/>
    </source>
</evidence>
<dbReference type="HOGENOM" id="CLU_398005_0_0_1"/>
<gene>
    <name evidence="3" type="ORF">Pc12g12070</name>
    <name evidence="3" type="ORF">PCH_Pc12g12070</name>
</gene>
<feature type="region of interest" description="Disordered" evidence="1">
    <location>
        <begin position="314"/>
        <end position="390"/>
    </location>
</feature>
<feature type="region of interest" description="Disordered" evidence="1">
    <location>
        <begin position="217"/>
        <end position="299"/>
    </location>
</feature>
<dbReference type="VEuPathDB" id="FungiDB:PCH_Pc12g12070"/>
<dbReference type="AlphaFoldDB" id="B6GYB3"/>
<evidence type="ECO:0000256" key="1">
    <source>
        <dbReference type="SAM" id="MobiDB-lite"/>
    </source>
</evidence>
<feature type="compositionally biased region" description="Polar residues" evidence="1">
    <location>
        <begin position="17"/>
        <end position="31"/>
    </location>
</feature>
<sequence length="692" mass="76450">MGRTTATNSDRWRANRPGQTPPTADDSSPNFSRASLPLPLASSRILISLEGTDSCLGGYSICPCHLVCAASPRRWQPRGVNPRNVRVSPTSNYRDYDTNIPIDPEGDIEPPHTGGFFDYPGYSNNTYTPALFDPMGPLPSSWNGADYSSANDFSSNTANFPSGSAAEEMPLNATPGSFPPNYGDFSPQGLDDFAWMDHVSLQSLPTQQPTQVAELSSGQFTWPTTTSPCGTIENGESTSGPSQPRDLSRGYRGLPRRKSGYMIKKIDQRSNATFIPPTAGPADPLERWKESPPEGEAASLSAIKSALENFSAYSGGLQRPGTPGSGAGELFQKHRSGSRAPSTASRESATSVSSQRSNRSGLSALSNGSQTASDKTSAGVQKKQAGKKKRSSANDPRIFCCTFCCDKFKNKFDWMRHEKSLHLNLETWACAPFGGSVVLESTGRAHCAYCNQLDPSLEHLEQHNHGPCQQKMRTFRRKDHLLQHLRLFHRLDVIPLIEDWKRVVTDFTSRCGFCGGRMSTWGERADHLTFHFRKGCTMANWKGDHDFPPDITAQVTNSVPPYLLYFESRTFVPFSATNRDTNDHLSQMLSRAAFVDASGVPQVLPESADTELQPVQEPQLDSYIEVLTRHLSHYAQRMMSRGIIPTDEMFQAEARRLSYDTDDQWDQTVADNLEWLANFRAEQSSKGAFQTP</sequence>
<dbReference type="Proteomes" id="UP000000724">
    <property type="component" value="Contig Pc00c12"/>
</dbReference>
<name>B6GYB3_PENRW</name>
<dbReference type="eggNOG" id="ENOG502S9TN">
    <property type="taxonomic scope" value="Eukaryota"/>
</dbReference>
<accession>B6GYB3</accession>
<feature type="compositionally biased region" description="Polar residues" evidence="1">
    <location>
        <begin position="339"/>
        <end position="376"/>
    </location>
</feature>
<dbReference type="OrthoDB" id="5399138at2759"/>
<protein>
    <submittedName>
        <fullName evidence="3">Pc12g12070 protein</fullName>
    </submittedName>
</protein>
<dbReference type="EMBL" id="AM920427">
    <property type="protein sequence ID" value="CAP80834.1"/>
    <property type="molecule type" value="Genomic_DNA"/>
</dbReference>